<dbReference type="Proteomes" id="UP000515679">
    <property type="component" value="Chromosome"/>
</dbReference>
<keyword evidence="4" id="KW-0804">Transcription</keyword>
<evidence type="ECO:0000313" key="8">
    <source>
        <dbReference type="Proteomes" id="UP000515679"/>
    </source>
</evidence>
<feature type="domain" description="RNA polymerase sigma-70 region 2" evidence="5">
    <location>
        <begin position="18"/>
        <end position="82"/>
    </location>
</feature>
<evidence type="ECO:0000256" key="3">
    <source>
        <dbReference type="ARBA" id="ARBA00023082"/>
    </source>
</evidence>
<keyword evidence="2" id="KW-0805">Transcription regulation</keyword>
<evidence type="ECO:0000256" key="1">
    <source>
        <dbReference type="ARBA" id="ARBA00010641"/>
    </source>
</evidence>
<keyword evidence="8" id="KW-1185">Reference proteome</keyword>
<dbReference type="Gene3D" id="1.10.1740.10">
    <property type="match status" value="1"/>
</dbReference>
<dbReference type="PANTHER" id="PTHR43133">
    <property type="entry name" value="RNA POLYMERASE ECF-TYPE SIGMA FACTO"/>
    <property type="match status" value="1"/>
</dbReference>
<comment type="similarity">
    <text evidence="1">Belongs to the sigma-70 factor family. ECF subfamily.</text>
</comment>
<dbReference type="PANTHER" id="PTHR43133:SF51">
    <property type="entry name" value="RNA POLYMERASE SIGMA FACTOR"/>
    <property type="match status" value="1"/>
</dbReference>
<dbReference type="AlphaFoldDB" id="A0A7G5C7A0"/>
<dbReference type="SUPFAM" id="SSF88946">
    <property type="entry name" value="Sigma2 domain of RNA polymerase sigma factors"/>
    <property type="match status" value="1"/>
</dbReference>
<dbReference type="InterPro" id="IPR036388">
    <property type="entry name" value="WH-like_DNA-bd_sf"/>
</dbReference>
<dbReference type="KEGG" id="cchl:FPL14_19320"/>
<protein>
    <submittedName>
        <fullName evidence="7">Sigma-70 family RNA polymerase sigma factor</fullName>
    </submittedName>
</protein>
<dbReference type="Gene3D" id="1.10.10.10">
    <property type="entry name" value="Winged helix-like DNA-binding domain superfamily/Winged helix DNA-binding domain"/>
    <property type="match status" value="1"/>
</dbReference>
<dbReference type="SUPFAM" id="SSF88659">
    <property type="entry name" value="Sigma3 and sigma4 domains of RNA polymerase sigma factors"/>
    <property type="match status" value="1"/>
</dbReference>
<dbReference type="GO" id="GO:0006352">
    <property type="term" value="P:DNA-templated transcription initiation"/>
    <property type="evidence" value="ECO:0007669"/>
    <property type="project" value="InterPro"/>
</dbReference>
<dbReference type="Pfam" id="PF04542">
    <property type="entry name" value="Sigma70_r2"/>
    <property type="match status" value="1"/>
</dbReference>
<dbReference type="InterPro" id="IPR013324">
    <property type="entry name" value="RNA_pol_sigma_r3/r4-like"/>
</dbReference>
<dbReference type="GO" id="GO:0003677">
    <property type="term" value="F:DNA binding"/>
    <property type="evidence" value="ECO:0007669"/>
    <property type="project" value="InterPro"/>
</dbReference>
<dbReference type="InterPro" id="IPR039425">
    <property type="entry name" value="RNA_pol_sigma-70-like"/>
</dbReference>
<accession>A0A7G5C7A0</accession>
<reference evidence="7 8" key="1">
    <citation type="submission" date="2019-07" db="EMBL/GenBank/DDBJ databases">
        <authorList>
            <person name="Kim J.K."/>
            <person name="Cheong H.-M."/>
            <person name="Choi Y."/>
            <person name="Hwang K.J."/>
            <person name="Lee S."/>
            <person name="Choi C."/>
        </authorList>
    </citation>
    <scope>NUCLEOTIDE SEQUENCE [LARGE SCALE GENOMIC DNA]</scope>
    <source>
        <strain evidence="7 8">KS 22</strain>
    </source>
</reference>
<evidence type="ECO:0000259" key="5">
    <source>
        <dbReference type="Pfam" id="PF04542"/>
    </source>
</evidence>
<feature type="domain" description="RNA polymerase sigma factor 70 region 4 type 2" evidence="6">
    <location>
        <begin position="114"/>
        <end position="166"/>
    </location>
</feature>
<dbReference type="InterPro" id="IPR014284">
    <property type="entry name" value="RNA_pol_sigma-70_dom"/>
</dbReference>
<organism evidence="7 8">
    <name type="scientific">Cohnella cholangitidis</name>
    <dbReference type="NCBI Taxonomy" id="2598458"/>
    <lineage>
        <taxon>Bacteria</taxon>
        <taxon>Bacillati</taxon>
        <taxon>Bacillota</taxon>
        <taxon>Bacilli</taxon>
        <taxon>Bacillales</taxon>
        <taxon>Paenibacillaceae</taxon>
        <taxon>Cohnella</taxon>
    </lineage>
</organism>
<keyword evidence="3" id="KW-0731">Sigma factor</keyword>
<evidence type="ECO:0000259" key="6">
    <source>
        <dbReference type="Pfam" id="PF08281"/>
    </source>
</evidence>
<dbReference type="NCBIfam" id="TIGR02937">
    <property type="entry name" value="sigma70-ECF"/>
    <property type="match status" value="1"/>
</dbReference>
<gene>
    <name evidence="7" type="ORF">FPL14_19320</name>
</gene>
<sequence length="186" mass="21761">MDLVRRLADKDETALRELMAQYSEELLRTAYLLVKDKQTAEEAVMDSFLQAYNKILQLKEPDKLRGWLLRIVVNRCRMRMRTWSWSRLLPFAQVEPKELEPSPEDLLLMEWRNERLSAAIHKLDYIYREVIALYYYNGLSVLEIAEHIGSNENTVKARLSRGRSKLKRMLEEEGDGDEAGHGAGVY</sequence>
<name>A0A7G5C7A0_9BACL</name>
<dbReference type="CDD" id="cd06171">
    <property type="entry name" value="Sigma70_r4"/>
    <property type="match status" value="1"/>
</dbReference>
<evidence type="ECO:0000256" key="4">
    <source>
        <dbReference type="ARBA" id="ARBA00023163"/>
    </source>
</evidence>
<dbReference type="GO" id="GO:0016987">
    <property type="term" value="F:sigma factor activity"/>
    <property type="evidence" value="ECO:0007669"/>
    <property type="project" value="UniProtKB-KW"/>
</dbReference>
<dbReference type="EMBL" id="CP041969">
    <property type="protein sequence ID" value="QMV45084.1"/>
    <property type="molecule type" value="Genomic_DNA"/>
</dbReference>
<evidence type="ECO:0000256" key="2">
    <source>
        <dbReference type="ARBA" id="ARBA00023015"/>
    </source>
</evidence>
<evidence type="ECO:0000313" key="7">
    <source>
        <dbReference type="EMBL" id="QMV45084.1"/>
    </source>
</evidence>
<dbReference type="InterPro" id="IPR013325">
    <property type="entry name" value="RNA_pol_sigma_r2"/>
</dbReference>
<proteinExistence type="inferred from homology"/>
<dbReference type="InterPro" id="IPR013249">
    <property type="entry name" value="RNA_pol_sigma70_r4_t2"/>
</dbReference>
<dbReference type="InterPro" id="IPR007627">
    <property type="entry name" value="RNA_pol_sigma70_r2"/>
</dbReference>
<dbReference type="Pfam" id="PF08281">
    <property type="entry name" value="Sigma70_r4_2"/>
    <property type="match status" value="1"/>
</dbReference>